<dbReference type="PROSITE" id="PS51318">
    <property type="entry name" value="TAT"/>
    <property type="match status" value="1"/>
</dbReference>
<protein>
    <submittedName>
        <fullName evidence="2">DUF885 family protein</fullName>
    </submittedName>
</protein>
<comment type="caution">
    <text evidence="2">The sequence shown here is derived from an EMBL/GenBank/DDBJ whole genome shotgun (WGS) entry which is preliminary data.</text>
</comment>
<dbReference type="Pfam" id="PF05960">
    <property type="entry name" value="DUF885"/>
    <property type="match status" value="1"/>
</dbReference>
<dbReference type="PANTHER" id="PTHR33361">
    <property type="entry name" value="GLR0591 PROTEIN"/>
    <property type="match status" value="1"/>
</dbReference>
<dbReference type="InterPro" id="IPR006311">
    <property type="entry name" value="TAT_signal"/>
</dbReference>
<reference evidence="2" key="1">
    <citation type="submission" date="2022-05" db="EMBL/GenBank/DDBJ databases">
        <authorList>
            <person name="Jo J.-H."/>
            <person name="Im W.-T."/>
        </authorList>
    </citation>
    <scope>NUCLEOTIDE SEQUENCE</scope>
    <source>
        <strain evidence="2">SE158</strain>
    </source>
</reference>
<dbReference type="RefSeq" id="WP_249848841.1">
    <property type="nucleotide sequence ID" value="NZ_JAMGBD010000002.1"/>
</dbReference>
<name>A0ABT0RPB8_9SPHN</name>
<sequence>MDRRSFLSAGSAAALVPILAAATPKVANAAVAAPAKSSGDAALNAAFDEIFNVIMKNSPGYATALGLDKGDLAYLRRTFDPKPIDATLRDQLARAKAAIALLSGINPATLSPTAALNREIVLYGLEQDTVAYPKFGLGSVQRPYDITQQDGNYFGIPDFLDSTHPVENASDAEAYLSRLAEFSKLLDYETEHQRAEAARGFLAPAWSLDLALGQIAKLRNQPAATNGLVTSLVNRAKAKNIPGDWAGRATKIVETQVYPAIDRQVAMLNQLKPTTRPGDGATRLPNGEAIYAAALAEATTTNMTPDEVHKLGLSQVAEYTGIIDGILKSNGFTQGSVGERLSALNTNPTQLYADTDAGRAELIASLNANVKMMSGLLPKAFATLPGQPLEIRRVPPDIQDGAPNGYYNPATLDGSRPAIYWINLKSTHDWPKYSLPSLTYHEGVPGHHLQISLAQESKDIPMLRKISFYNSYLEGWALYAEQLSDEIGGYSGIERAGYLQSFLFRSARLVVDTGLNAKGWSREKAVDYMVGVTGFPRPRVQREVERYCASIGQACSYKVGHLAWLRARDSAKKILGPKFDIHQFHEVLKDGAMPLTILQRRVEERARALA</sequence>
<dbReference type="EMBL" id="JAMGBD010000002">
    <property type="protein sequence ID" value="MCL6684430.1"/>
    <property type="molecule type" value="Genomic_DNA"/>
</dbReference>
<accession>A0ABT0RPB8</accession>
<evidence type="ECO:0000256" key="1">
    <source>
        <dbReference type="SAM" id="SignalP"/>
    </source>
</evidence>
<keyword evidence="3" id="KW-1185">Reference proteome</keyword>
<evidence type="ECO:0000313" key="2">
    <source>
        <dbReference type="EMBL" id="MCL6684430.1"/>
    </source>
</evidence>
<evidence type="ECO:0000313" key="3">
    <source>
        <dbReference type="Proteomes" id="UP001165363"/>
    </source>
</evidence>
<feature type="signal peptide" evidence="1">
    <location>
        <begin position="1"/>
        <end position="29"/>
    </location>
</feature>
<feature type="chain" id="PRO_5045995365" evidence="1">
    <location>
        <begin position="30"/>
        <end position="610"/>
    </location>
</feature>
<keyword evidence="1" id="KW-0732">Signal</keyword>
<dbReference type="InterPro" id="IPR010281">
    <property type="entry name" value="DUF885"/>
</dbReference>
<organism evidence="2 3">
    <name type="scientific">Sphingomonas alba</name>
    <dbReference type="NCBI Taxonomy" id="2908208"/>
    <lineage>
        <taxon>Bacteria</taxon>
        <taxon>Pseudomonadati</taxon>
        <taxon>Pseudomonadota</taxon>
        <taxon>Alphaproteobacteria</taxon>
        <taxon>Sphingomonadales</taxon>
        <taxon>Sphingomonadaceae</taxon>
        <taxon>Sphingomonas</taxon>
    </lineage>
</organism>
<dbReference type="PANTHER" id="PTHR33361:SF2">
    <property type="entry name" value="DUF885 DOMAIN-CONTAINING PROTEIN"/>
    <property type="match status" value="1"/>
</dbReference>
<proteinExistence type="predicted"/>
<gene>
    <name evidence="2" type="ORF">LZ536_11050</name>
</gene>
<dbReference type="Proteomes" id="UP001165363">
    <property type="component" value="Unassembled WGS sequence"/>
</dbReference>